<dbReference type="EMBL" id="OE019551">
    <property type="protein sequence ID" value="CAD7464668.1"/>
    <property type="molecule type" value="Genomic_DNA"/>
</dbReference>
<name>A0A7R9IUH1_9NEOP</name>
<evidence type="ECO:0000313" key="2">
    <source>
        <dbReference type="EMBL" id="CAD7464668.1"/>
    </source>
</evidence>
<accession>A0A7R9IUH1</accession>
<evidence type="ECO:0000256" key="1">
    <source>
        <dbReference type="SAM" id="MobiDB-lite"/>
    </source>
</evidence>
<organism evidence="2">
    <name type="scientific">Timema tahoe</name>
    <dbReference type="NCBI Taxonomy" id="61484"/>
    <lineage>
        <taxon>Eukaryota</taxon>
        <taxon>Metazoa</taxon>
        <taxon>Ecdysozoa</taxon>
        <taxon>Arthropoda</taxon>
        <taxon>Hexapoda</taxon>
        <taxon>Insecta</taxon>
        <taxon>Pterygota</taxon>
        <taxon>Neoptera</taxon>
        <taxon>Polyneoptera</taxon>
        <taxon>Phasmatodea</taxon>
        <taxon>Timematodea</taxon>
        <taxon>Timematoidea</taxon>
        <taxon>Timematidae</taxon>
        <taxon>Timema</taxon>
    </lineage>
</organism>
<sequence>MLLLRTLPTVIVIVETVEDGHTRSQHFTVDSLSEGSILRSLVLAVDQTQPGSHVTLYVDCVSQGMVATPRDLRDMFYNMAEPKLQVFRERRYVLEVDGAGGLSSVLNRNNCPSNIMQAIRPPTAIDINSIHRRYPLGALDTHKVMWSLLAVYLATSRISSWSSRHTQGDVEPPGSEIMHESVLNGRPPHRKGVGDIPTVRV</sequence>
<proteinExistence type="predicted"/>
<dbReference type="AlphaFoldDB" id="A0A7R9IUH1"/>
<gene>
    <name evidence="2" type="ORF">TTEB3V08_LOCUS12545</name>
</gene>
<protein>
    <submittedName>
        <fullName evidence="2">Uncharacterized protein</fullName>
    </submittedName>
</protein>
<reference evidence="2" key="1">
    <citation type="submission" date="2020-11" db="EMBL/GenBank/DDBJ databases">
        <authorList>
            <person name="Tran Van P."/>
        </authorList>
    </citation>
    <scope>NUCLEOTIDE SEQUENCE</scope>
</reference>
<feature type="region of interest" description="Disordered" evidence="1">
    <location>
        <begin position="163"/>
        <end position="201"/>
    </location>
</feature>